<keyword evidence="5" id="KW-0238">DNA-binding</keyword>
<dbReference type="FunFam" id="2.20.25.80:FF:000006">
    <property type="entry name" value="WRKY transcription factor"/>
    <property type="match status" value="1"/>
</dbReference>
<feature type="domain" description="PPM-type phosphatase" evidence="12">
    <location>
        <begin position="1"/>
        <end position="133"/>
    </location>
</feature>
<evidence type="ECO:0000256" key="5">
    <source>
        <dbReference type="ARBA" id="ARBA00023125"/>
    </source>
</evidence>
<dbReference type="SUPFAM" id="SSF81606">
    <property type="entry name" value="PP2C-like"/>
    <property type="match status" value="1"/>
</dbReference>
<dbReference type="GO" id="GO:0004722">
    <property type="term" value="F:protein serine/threonine phosphatase activity"/>
    <property type="evidence" value="ECO:0007669"/>
    <property type="project" value="UniProtKB-EC"/>
</dbReference>
<keyword evidence="6" id="KW-0804">Transcription</keyword>
<evidence type="ECO:0000256" key="1">
    <source>
        <dbReference type="ARBA" id="ARBA00004123"/>
    </source>
</evidence>
<comment type="catalytic activity">
    <reaction evidence="9">
        <text>O-phospho-L-threonyl-[protein] + H2O = L-threonyl-[protein] + phosphate</text>
        <dbReference type="Rhea" id="RHEA:47004"/>
        <dbReference type="Rhea" id="RHEA-COMP:11060"/>
        <dbReference type="Rhea" id="RHEA-COMP:11605"/>
        <dbReference type="ChEBI" id="CHEBI:15377"/>
        <dbReference type="ChEBI" id="CHEBI:30013"/>
        <dbReference type="ChEBI" id="CHEBI:43474"/>
        <dbReference type="ChEBI" id="CHEBI:61977"/>
        <dbReference type="EC" id="3.1.3.16"/>
    </reaction>
</comment>
<feature type="domain" description="WRKY" evidence="11">
    <location>
        <begin position="979"/>
        <end position="1044"/>
    </location>
</feature>
<protein>
    <recommendedName>
        <fullName evidence="2">protein-serine/threonine phosphatase</fullName>
        <ecNumber evidence="2">3.1.3.16</ecNumber>
    </recommendedName>
</protein>
<feature type="compositionally biased region" description="Polar residues" evidence="10">
    <location>
        <begin position="883"/>
        <end position="908"/>
    </location>
</feature>
<dbReference type="InterPro" id="IPR001932">
    <property type="entry name" value="PPM-type_phosphatase-like_dom"/>
</dbReference>
<sequence>MLSLGEAARIQQCKGRVFALQDEPEVARIWLPNNNSPGLAMARAFGDFCLKDYGLISVPEISYRHLTEKDEFIVLATDGVWDVLSNKEVVNIVVSAPTRSSASRAVVDCAVREWQLKFPTSKVDDCAVVCLFLGHTSSDASQNCDSNKKQTEPEKPMVLGLTDKEVIGEQETCESKSSITVDTSGLEPSYALHSANEIASVSEGPQVTTVPENSQSSRSLAHCISILQEEEWSALDGFTRYCLVGCRRATQGLHSVTVMLEAYTSQSKVRAIFLCQLTSSNSKRKETSPTVPCKLHSSKCVYRSSIWLAAENLQQRPSRRDRRSCGEKTALQKTCHEAPFESVARGEVEQREKTKDVFWSGNKEKKSNYNYLLSFFLLSKSLMLEEETGDGCIDSVNGQGSSSSYAPKGVLRRESSDMGILSEEETRLPSAMKRTRQQMSFVLEMFVAIWTFWVFVRPETDDNSAMIDDCPPPNPSSIAFLSNSINEEFGSKSFSDFLTENGNVGFPWTCENQKMGINTKIEEAEAGNDFSNDASVQPKPFDAPKSCSAVGLAERMAARKGFNVLKLDTARIPLTTVVSSSEIRSPYLTIPPGLSPTMLLESPVFLANCMAQPSPTTGKFNFADIDSIPMSLSLSAVSTKCDNDLFEDIPEAFSFRPPLESHSHLSSTEVKVVLDFVQQQELPGIEVSIQSGKPTQTGTIEAGSNDFQNQQKFHLQAGFSVPSDRKDTSDNIMLNQRVSDSIVGTDYAPAVDTQQDGEADLRGELSAAVGTPAEDGYNWRKYGQKQVKGSEYPRSYYKCTHPKCQVKKKVERSHEGHITEIIYKGAHNHPKPHICRRLLHQFGDPQIDGSEQPGSQTSFDGKPVKGSLHSGNGGQEWWGDSLEATSSAPVATEQCDPSNSLQQNQDGTHLSPEAIGVSSTMSNDEEEDDRATHGSVSLGCDGEGDETESKRRKLEASAIEMSAASRAVREPRVVVQTTSEVDILDDGYRWRKYGQKVVKGNPNPRSYYKCTNPGCTVRKHIERASHDLKSVITTYEGKHNHDVPAARNSGQPSCAQPNTTANAAPQHNGLLQRPEPIQDGFVRFDGHATLGTFGFPGREQLGQPSSFPFSMAQPGLTNLAIAGLGPMAAAMKMPVVPPLHPYFSHRQPTEAGFMVPKAEPKEESMPDSE</sequence>
<dbReference type="Gene3D" id="3.60.40.10">
    <property type="entry name" value="PPM-type phosphatase domain"/>
    <property type="match status" value="1"/>
</dbReference>
<evidence type="ECO:0000313" key="14">
    <source>
        <dbReference type="Proteomes" id="UP001055439"/>
    </source>
</evidence>
<evidence type="ECO:0000256" key="9">
    <source>
        <dbReference type="ARBA" id="ARBA00048336"/>
    </source>
</evidence>
<proteinExistence type="predicted"/>
<dbReference type="GO" id="GO:0003700">
    <property type="term" value="F:DNA-binding transcription factor activity"/>
    <property type="evidence" value="ECO:0007669"/>
    <property type="project" value="InterPro"/>
</dbReference>
<feature type="non-terminal residue" evidence="13">
    <location>
        <position position="1169"/>
    </location>
</feature>
<feature type="domain" description="WRKY" evidence="11">
    <location>
        <begin position="774"/>
        <end position="832"/>
    </location>
</feature>
<evidence type="ECO:0000256" key="6">
    <source>
        <dbReference type="ARBA" id="ARBA00023163"/>
    </source>
</evidence>
<dbReference type="InterPro" id="IPR036457">
    <property type="entry name" value="PPM-type-like_dom_sf"/>
</dbReference>
<dbReference type="AlphaFoldDB" id="A0A9E7JVV7"/>
<accession>A0A9E7JVV7</accession>
<gene>
    <name evidence="13" type="ORF">MUK42_32373</name>
</gene>
<name>A0A9E7JVV7_9LILI</name>
<reference evidence="13" key="1">
    <citation type="submission" date="2022-05" db="EMBL/GenBank/DDBJ databases">
        <title>The Musa troglodytarum L. genome provides insights into the mechanism of non-climacteric behaviour and enrichment of carotenoids.</title>
        <authorList>
            <person name="Wang J."/>
        </authorList>
    </citation>
    <scope>NUCLEOTIDE SEQUENCE</scope>
    <source>
        <tissue evidence="13">Leaf</tissue>
    </source>
</reference>
<feature type="region of interest" description="Disordered" evidence="10">
    <location>
        <begin position="1040"/>
        <end position="1073"/>
    </location>
</feature>
<dbReference type="InterPro" id="IPR036576">
    <property type="entry name" value="WRKY_dom_sf"/>
</dbReference>
<evidence type="ECO:0000259" key="12">
    <source>
        <dbReference type="PROSITE" id="PS51746"/>
    </source>
</evidence>
<dbReference type="GO" id="GO:0043565">
    <property type="term" value="F:sequence-specific DNA binding"/>
    <property type="evidence" value="ECO:0007669"/>
    <property type="project" value="InterPro"/>
</dbReference>
<dbReference type="SUPFAM" id="SSF118290">
    <property type="entry name" value="WRKY DNA-binding domain"/>
    <property type="match status" value="2"/>
</dbReference>
<dbReference type="Proteomes" id="UP001055439">
    <property type="component" value="Chromosome 4"/>
</dbReference>
<dbReference type="PANTHER" id="PTHR31221:SF338">
    <property type="entry name" value="OS08G0499300 PROTEIN"/>
    <property type="match status" value="1"/>
</dbReference>
<keyword evidence="3" id="KW-0677">Repeat</keyword>
<comment type="catalytic activity">
    <reaction evidence="8">
        <text>O-phospho-L-seryl-[protein] + H2O = L-seryl-[protein] + phosphate</text>
        <dbReference type="Rhea" id="RHEA:20629"/>
        <dbReference type="Rhea" id="RHEA-COMP:9863"/>
        <dbReference type="Rhea" id="RHEA-COMP:11604"/>
        <dbReference type="ChEBI" id="CHEBI:15377"/>
        <dbReference type="ChEBI" id="CHEBI:29999"/>
        <dbReference type="ChEBI" id="CHEBI:43474"/>
        <dbReference type="ChEBI" id="CHEBI:83421"/>
        <dbReference type="EC" id="3.1.3.16"/>
    </reaction>
</comment>
<keyword evidence="14" id="KW-1185">Reference proteome</keyword>
<dbReference type="FunFam" id="2.20.25.80:FF:000001">
    <property type="entry name" value="WRKY transcription factor 33"/>
    <property type="match status" value="1"/>
</dbReference>
<evidence type="ECO:0000256" key="10">
    <source>
        <dbReference type="SAM" id="MobiDB-lite"/>
    </source>
</evidence>
<dbReference type="InterPro" id="IPR003657">
    <property type="entry name" value="WRKY_dom"/>
</dbReference>
<dbReference type="GO" id="GO:0005634">
    <property type="term" value="C:nucleus"/>
    <property type="evidence" value="ECO:0007669"/>
    <property type="project" value="UniProtKB-SubCell"/>
</dbReference>
<keyword evidence="4" id="KW-0805">Transcription regulation</keyword>
<evidence type="ECO:0000256" key="4">
    <source>
        <dbReference type="ARBA" id="ARBA00023015"/>
    </source>
</evidence>
<dbReference type="InterPro" id="IPR044810">
    <property type="entry name" value="WRKY_plant"/>
</dbReference>
<feature type="region of interest" description="Disordered" evidence="10">
    <location>
        <begin position="844"/>
        <end position="955"/>
    </location>
</feature>
<evidence type="ECO:0000313" key="13">
    <source>
        <dbReference type="EMBL" id="URD96482.1"/>
    </source>
</evidence>
<dbReference type="PROSITE" id="PS51746">
    <property type="entry name" value="PPM_2"/>
    <property type="match status" value="1"/>
</dbReference>
<keyword evidence="7" id="KW-0539">Nucleus</keyword>
<dbReference type="PANTHER" id="PTHR31221">
    <property type="entry name" value="WRKY TRANSCRIPTION FACTOR PROTEIN 1-RELATED"/>
    <property type="match status" value="1"/>
</dbReference>
<comment type="subcellular location">
    <subcellularLocation>
        <location evidence="1">Nucleus</location>
    </subcellularLocation>
</comment>
<dbReference type="Pfam" id="PF00481">
    <property type="entry name" value="PP2C"/>
    <property type="match status" value="1"/>
</dbReference>
<dbReference type="PROSITE" id="PS50811">
    <property type="entry name" value="WRKY"/>
    <property type="match status" value="2"/>
</dbReference>
<organism evidence="13 14">
    <name type="scientific">Musa troglodytarum</name>
    <name type="common">fe'i banana</name>
    <dbReference type="NCBI Taxonomy" id="320322"/>
    <lineage>
        <taxon>Eukaryota</taxon>
        <taxon>Viridiplantae</taxon>
        <taxon>Streptophyta</taxon>
        <taxon>Embryophyta</taxon>
        <taxon>Tracheophyta</taxon>
        <taxon>Spermatophyta</taxon>
        <taxon>Magnoliopsida</taxon>
        <taxon>Liliopsida</taxon>
        <taxon>Zingiberales</taxon>
        <taxon>Musaceae</taxon>
        <taxon>Musa</taxon>
    </lineage>
</organism>
<dbReference type="EC" id="3.1.3.16" evidence="2"/>
<dbReference type="SMART" id="SM00774">
    <property type="entry name" value="WRKY"/>
    <property type="match status" value="2"/>
</dbReference>
<evidence type="ECO:0000259" key="11">
    <source>
        <dbReference type="PROSITE" id="PS50811"/>
    </source>
</evidence>
<evidence type="ECO:0000256" key="8">
    <source>
        <dbReference type="ARBA" id="ARBA00047761"/>
    </source>
</evidence>
<dbReference type="OrthoDB" id="1923003at2759"/>
<evidence type="ECO:0000256" key="3">
    <source>
        <dbReference type="ARBA" id="ARBA00022737"/>
    </source>
</evidence>
<evidence type="ECO:0000256" key="2">
    <source>
        <dbReference type="ARBA" id="ARBA00013081"/>
    </source>
</evidence>
<dbReference type="Gene3D" id="2.20.25.80">
    <property type="entry name" value="WRKY domain"/>
    <property type="match status" value="2"/>
</dbReference>
<dbReference type="Pfam" id="PF03106">
    <property type="entry name" value="WRKY"/>
    <property type="match status" value="2"/>
</dbReference>
<dbReference type="CDD" id="cd00143">
    <property type="entry name" value="PP2Cc"/>
    <property type="match status" value="1"/>
</dbReference>
<dbReference type="EMBL" id="CP097506">
    <property type="protein sequence ID" value="URD96482.1"/>
    <property type="molecule type" value="Genomic_DNA"/>
</dbReference>
<evidence type="ECO:0000256" key="7">
    <source>
        <dbReference type="ARBA" id="ARBA00023242"/>
    </source>
</evidence>
<feature type="compositionally biased region" description="Polar residues" evidence="10">
    <location>
        <begin position="1048"/>
        <end position="1065"/>
    </location>
</feature>